<reference evidence="8 10" key="2">
    <citation type="submission" date="2018-11" db="EMBL/GenBank/DDBJ databases">
        <authorList>
            <consortium name="Pathogen Informatics"/>
        </authorList>
    </citation>
    <scope>NUCLEOTIDE SEQUENCE [LARGE SCALE GENOMIC DNA]</scope>
</reference>
<keyword evidence="10" id="KW-1185">Reference proteome</keyword>
<gene>
    <name evidence="8" type="ORF">DME_LOCUS8934</name>
</gene>
<dbReference type="InterPro" id="IPR011990">
    <property type="entry name" value="TPR-like_helical_dom_sf"/>
</dbReference>
<feature type="region of interest" description="Disordered" evidence="7">
    <location>
        <begin position="427"/>
        <end position="446"/>
    </location>
</feature>
<dbReference type="PROSITE" id="PS50005">
    <property type="entry name" value="TPR"/>
    <property type="match status" value="1"/>
</dbReference>
<evidence type="ECO:0000256" key="3">
    <source>
        <dbReference type="ARBA" id="ARBA00022737"/>
    </source>
</evidence>
<dbReference type="SUPFAM" id="SSF52047">
    <property type="entry name" value="RNI-like"/>
    <property type="match status" value="1"/>
</dbReference>
<keyword evidence="4" id="KW-0539">Nucleus</keyword>
<keyword evidence="5" id="KW-0040">ANK repeat</keyword>
<dbReference type="PROSITE" id="PS50297">
    <property type="entry name" value="ANK_REP_REGION"/>
    <property type="match status" value="3"/>
</dbReference>
<feature type="repeat" description="TPR" evidence="6">
    <location>
        <begin position="37"/>
        <end position="70"/>
    </location>
</feature>
<dbReference type="GO" id="GO:0043596">
    <property type="term" value="C:nuclear replication fork"/>
    <property type="evidence" value="ECO:0007669"/>
    <property type="project" value="TreeGrafter"/>
</dbReference>
<dbReference type="PROSITE" id="PS50088">
    <property type="entry name" value="ANK_REPEAT"/>
    <property type="match status" value="3"/>
</dbReference>
<organism evidence="9 11">
    <name type="scientific">Dracunculus medinensis</name>
    <name type="common">Guinea worm</name>
    <dbReference type="NCBI Taxonomy" id="318479"/>
    <lineage>
        <taxon>Eukaryota</taxon>
        <taxon>Metazoa</taxon>
        <taxon>Ecdysozoa</taxon>
        <taxon>Nematoda</taxon>
        <taxon>Chromadorea</taxon>
        <taxon>Rhabditida</taxon>
        <taxon>Spirurina</taxon>
        <taxon>Dracunculoidea</taxon>
        <taxon>Dracunculidae</taxon>
        <taxon>Dracunculus</taxon>
    </lineage>
</organism>
<dbReference type="InterPro" id="IPR032675">
    <property type="entry name" value="LRR_dom_sf"/>
</dbReference>
<dbReference type="EMBL" id="UYYG01001174">
    <property type="protein sequence ID" value="VDN58961.1"/>
    <property type="molecule type" value="Genomic_DNA"/>
</dbReference>
<dbReference type="WBParaSite" id="DME_0000513501-mRNA-1">
    <property type="protein sequence ID" value="DME_0000513501-mRNA-1"/>
    <property type="gene ID" value="DME_0000513501"/>
</dbReference>
<feature type="repeat" description="ANK" evidence="5">
    <location>
        <begin position="581"/>
        <end position="613"/>
    </location>
</feature>
<feature type="repeat" description="ANK" evidence="5">
    <location>
        <begin position="486"/>
        <end position="518"/>
    </location>
</feature>
<dbReference type="GO" id="GO:0031297">
    <property type="term" value="P:replication fork processing"/>
    <property type="evidence" value="ECO:0007669"/>
    <property type="project" value="TreeGrafter"/>
</dbReference>
<sequence>MLKQGQREDSRSPISKAINLQKQLERTLKAKNRLKAVEIYAELGELYRRAGSFESSIEFYQQAAILAERLNCHEDLAYACRAIAEISVDPKILNNEKAIQYGLKYFDAAKKSGQVHLIQLAYHVIGWLHLQVYLNSDTKEDSFLTKGKNWCEKGLTYLVEKACLIDADKNAVKIGQDSRSRKARLRQLLSQICDKLNLQHQSIQHHNAAIAYASKILKEKIRAKDFNGAKWDFISMLSSKFFDKLDDDERNSFEQSMIFVYKTVERLNVINERSEYEKMKTYEKMADEFFETEFKEVSLHFYKLMLEHADNNSDRIKALVSLAETASELEKYQQAYEYYLEVEKLESEEDIGPNKRAETAICIANAACNVDSLSHSVKIRLFHIAETAAVTNRQKIDLLVSFSNYLKSSGDSEDLLAELQSKLKCAKQHPSTESSSDDSMHDADNFSDKWDEMSDVEIINLCHLEASHHCIMERLKCEKNKKINSYGETRMHEAARGGDTNLLRTMIELGYDLNPRDEGGWTPLHEAVGALQVENVHILLESGARVDIRSNEGTLSEDGELMVYSILFLILYEDGELMNNGGLTPLMEACDRGCIAIVDILLHYNADVTLKSRDGWLASDFLKNSINSGMIDDDDIQKANKLVELMESKLKKGNKFKFYGSNIISKDSSPVFCTELGRGSSFNSLSEISSTNLSTNVSHEGTLSYKTEFDQHSGAATVYSSPTRSRFSNEFRVQASSQFCTEKTQLIFLKVHFQVMNGVDISCLVKEIRLRCLEELKNDGEFDSLSIILDGCEIMDDVPISLLINNVNSNLNAAIICRINDGMENVIEALKAGKDGILNFCDMNIGSDSALCDAFQLFPDDQITELNLSGNSLNVRFLEILAKKCQHIIDLDLSCCNLTGRNMRFLVDERVKYEKLKKLNFSFNDIGNFLYNNYLSQFLFACPQLVNLFLIGCNISYQAFGELLQVFKGMEFLEVLDLSQNECITSEHASEIVNSCKRLKHLYLNATSVSQIKLKLEFPQLWSHNNTRSQYTLLVLRQTLYTFTIAAFINYYDTKSSH</sequence>
<proteinExistence type="predicted"/>
<evidence type="ECO:0000313" key="9">
    <source>
        <dbReference type="Proteomes" id="UP000038040"/>
    </source>
</evidence>
<evidence type="ECO:0000313" key="8">
    <source>
        <dbReference type="EMBL" id="VDN58961.1"/>
    </source>
</evidence>
<dbReference type="Pfam" id="PF12796">
    <property type="entry name" value="Ank_2"/>
    <property type="match status" value="1"/>
</dbReference>
<reference evidence="11" key="1">
    <citation type="submission" date="2017-02" db="UniProtKB">
        <authorList>
            <consortium name="WormBaseParasite"/>
        </authorList>
    </citation>
    <scope>IDENTIFICATION</scope>
</reference>
<dbReference type="GO" id="GO:0000724">
    <property type="term" value="P:double-strand break repair via homologous recombination"/>
    <property type="evidence" value="ECO:0007669"/>
    <property type="project" value="TreeGrafter"/>
</dbReference>
<dbReference type="PANTHER" id="PTHR46358:SF1">
    <property type="entry name" value="TONSOKU-LIKE PROTEIN"/>
    <property type="match status" value="1"/>
</dbReference>
<dbReference type="OrthoDB" id="4772757at2759"/>
<feature type="repeat" description="ANK" evidence="5">
    <location>
        <begin position="519"/>
        <end position="551"/>
    </location>
</feature>
<dbReference type="SUPFAM" id="SSF48403">
    <property type="entry name" value="Ankyrin repeat"/>
    <property type="match status" value="1"/>
</dbReference>
<dbReference type="InterPro" id="IPR019734">
    <property type="entry name" value="TPR_rpt"/>
</dbReference>
<dbReference type="Gene3D" id="3.80.10.10">
    <property type="entry name" value="Ribonuclease Inhibitor"/>
    <property type="match status" value="1"/>
</dbReference>
<dbReference type="SMART" id="SM00028">
    <property type="entry name" value="TPR"/>
    <property type="match status" value="3"/>
</dbReference>
<dbReference type="Proteomes" id="UP000038040">
    <property type="component" value="Unplaced"/>
</dbReference>
<dbReference type="Gene3D" id="1.25.40.10">
    <property type="entry name" value="Tetratricopeptide repeat domain"/>
    <property type="match status" value="1"/>
</dbReference>
<accession>A0A0N4UCX0</accession>
<name>A0A0N4UCX0_DRAME</name>
<evidence type="ECO:0000313" key="11">
    <source>
        <dbReference type="WBParaSite" id="DME_0000513501-mRNA-1"/>
    </source>
</evidence>
<dbReference type="InterPro" id="IPR036770">
    <property type="entry name" value="Ankyrin_rpt-contain_sf"/>
</dbReference>
<comment type="subcellular location">
    <subcellularLocation>
        <location evidence="1">Nucleus</location>
    </subcellularLocation>
</comment>
<dbReference type="InterPro" id="IPR052311">
    <property type="entry name" value="MMS22L-TONSL_complex_comp"/>
</dbReference>
<evidence type="ECO:0000256" key="5">
    <source>
        <dbReference type="PROSITE-ProRule" id="PRU00023"/>
    </source>
</evidence>
<dbReference type="SUPFAM" id="SSF48452">
    <property type="entry name" value="TPR-like"/>
    <property type="match status" value="1"/>
</dbReference>
<evidence type="ECO:0000256" key="1">
    <source>
        <dbReference type="ARBA" id="ARBA00004123"/>
    </source>
</evidence>
<dbReference type="AlphaFoldDB" id="A0A0N4UCX0"/>
<keyword evidence="3" id="KW-0677">Repeat</keyword>
<dbReference type="Pfam" id="PF00023">
    <property type="entry name" value="Ank"/>
    <property type="match status" value="1"/>
</dbReference>
<evidence type="ECO:0000313" key="10">
    <source>
        <dbReference type="Proteomes" id="UP000274756"/>
    </source>
</evidence>
<evidence type="ECO:0000256" key="4">
    <source>
        <dbReference type="ARBA" id="ARBA00023242"/>
    </source>
</evidence>
<dbReference type="STRING" id="318479.A0A0N4UCX0"/>
<protein>
    <submittedName>
        <fullName evidence="11">ANK_REP_REGION domain-containing protein</fullName>
    </submittedName>
</protein>
<dbReference type="Proteomes" id="UP000274756">
    <property type="component" value="Unassembled WGS sequence"/>
</dbReference>
<dbReference type="SMART" id="SM00248">
    <property type="entry name" value="ANK"/>
    <property type="match status" value="3"/>
</dbReference>
<keyword evidence="2" id="KW-0433">Leucine-rich repeat</keyword>
<evidence type="ECO:0000256" key="7">
    <source>
        <dbReference type="SAM" id="MobiDB-lite"/>
    </source>
</evidence>
<evidence type="ECO:0000256" key="2">
    <source>
        <dbReference type="ARBA" id="ARBA00022614"/>
    </source>
</evidence>
<evidence type="ECO:0000256" key="6">
    <source>
        <dbReference type="PROSITE-ProRule" id="PRU00339"/>
    </source>
</evidence>
<dbReference type="InterPro" id="IPR002110">
    <property type="entry name" value="Ankyrin_rpt"/>
</dbReference>
<dbReference type="Gene3D" id="1.25.40.20">
    <property type="entry name" value="Ankyrin repeat-containing domain"/>
    <property type="match status" value="1"/>
</dbReference>
<keyword evidence="6" id="KW-0802">TPR repeat</keyword>
<dbReference type="PANTHER" id="PTHR46358">
    <property type="entry name" value="TONSOKU-LIKE PROTEIN"/>
    <property type="match status" value="1"/>
</dbReference>